<feature type="domain" description="ABM" evidence="2">
    <location>
        <begin position="3"/>
        <end position="96"/>
    </location>
</feature>
<dbReference type="InterPro" id="IPR007138">
    <property type="entry name" value="ABM_dom"/>
</dbReference>
<keyword evidence="3" id="KW-0560">Oxidoreductase</keyword>
<protein>
    <submittedName>
        <fullName evidence="3">Quinol monooxygenase</fullName>
        <ecNumber evidence="3">1.-.-.-</ecNumber>
    </submittedName>
</protein>
<sequence length="118" mass="12729">MTITTFATYDCAPGDREDVLRLLEPARIATEAEDGCEYFHVLLPHDEPDRILLIEGWRSEADLATHRTTSHFVDIVLGTIAPRVAQRSVVPCTAVASPTASGAGSAPSFPRQPQSTAP</sequence>
<accession>A0ABW5UZI9</accession>
<dbReference type="RefSeq" id="WP_026339660.1">
    <property type="nucleotide sequence ID" value="NZ_JBHUNE010000003.1"/>
</dbReference>
<dbReference type="PROSITE" id="PS51725">
    <property type="entry name" value="ABM"/>
    <property type="match status" value="1"/>
</dbReference>
<evidence type="ECO:0000256" key="1">
    <source>
        <dbReference type="SAM" id="MobiDB-lite"/>
    </source>
</evidence>
<dbReference type="Gene3D" id="3.30.70.100">
    <property type="match status" value="1"/>
</dbReference>
<gene>
    <name evidence="3" type="ORF">ACFSW7_05160</name>
</gene>
<evidence type="ECO:0000313" key="4">
    <source>
        <dbReference type="Proteomes" id="UP001597492"/>
    </source>
</evidence>
<dbReference type="EC" id="1.-.-.-" evidence="3"/>
<evidence type="ECO:0000259" key="2">
    <source>
        <dbReference type="PROSITE" id="PS51725"/>
    </source>
</evidence>
<dbReference type="GO" id="GO:0004497">
    <property type="term" value="F:monooxygenase activity"/>
    <property type="evidence" value="ECO:0007669"/>
    <property type="project" value="UniProtKB-KW"/>
</dbReference>
<dbReference type="EMBL" id="JBHUNE010000003">
    <property type="protein sequence ID" value="MFD2757765.1"/>
    <property type="molecule type" value="Genomic_DNA"/>
</dbReference>
<dbReference type="SUPFAM" id="SSF54909">
    <property type="entry name" value="Dimeric alpha+beta barrel"/>
    <property type="match status" value="1"/>
</dbReference>
<name>A0ABW5UZI9_9MICO</name>
<feature type="region of interest" description="Disordered" evidence="1">
    <location>
        <begin position="96"/>
        <end position="118"/>
    </location>
</feature>
<keyword evidence="4" id="KW-1185">Reference proteome</keyword>
<keyword evidence="3" id="KW-0503">Monooxygenase</keyword>
<dbReference type="InterPro" id="IPR011008">
    <property type="entry name" value="Dimeric_a/b-barrel"/>
</dbReference>
<dbReference type="Proteomes" id="UP001597492">
    <property type="component" value="Unassembled WGS sequence"/>
</dbReference>
<evidence type="ECO:0000313" key="3">
    <source>
        <dbReference type="EMBL" id="MFD2757765.1"/>
    </source>
</evidence>
<proteinExistence type="predicted"/>
<reference evidence="4" key="1">
    <citation type="journal article" date="2019" name="Int. J. Syst. Evol. Microbiol.">
        <title>The Global Catalogue of Microorganisms (GCM) 10K type strain sequencing project: providing services to taxonomists for standard genome sequencing and annotation.</title>
        <authorList>
            <consortium name="The Broad Institute Genomics Platform"/>
            <consortium name="The Broad Institute Genome Sequencing Center for Infectious Disease"/>
            <person name="Wu L."/>
            <person name="Ma J."/>
        </authorList>
    </citation>
    <scope>NUCLEOTIDE SEQUENCE [LARGE SCALE GENOMIC DNA]</scope>
    <source>
        <strain evidence="4">TISTR 1514</strain>
    </source>
</reference>
<feature type="compositionally biased region" description="Low complexity" evidence="1">
    <location>
        <begin position="96"/>
        <end position="108"/>
    </location>
</feature>
<comment type="caution">
    <text evidence="3">The sequence shown here is derived from an EMBL/GenBank/DDBJ whole genome shotgun (WGS) entry which is preliminary data.</text>
</comment>
<organism evidence="3 4">
    <name type="scientific">Gulosibacter faecalis</name>
    <dbReference type="NCBI Taxonomy" id="272240"/>
    <lineage>
        <taxon>Bacteria</taxon>
        <taxon>Bacillati</taxon>
        <taxon>Actinomycetota</taxon>
        <taxon>Actinomycetes</taxon>
        <taxon>Micrococcales</taxon>
        <taxon>Microbacteriaceae</taxon>
        <taxon>Gulosibacter</taxon>
    </lineage>
</organism>
<dbReference type="Pfam" id="PF03992">
    <property type="entry name" value="ABM"/>
    <property type="match status" value="1"/>
</dbReference>